<dbReference type="InterPro" id="IPR050172">
    <property type="entry name" value="SsuD_RutA_monooxygenase"/>
</dbReference>
<dbReference type="PANTHER" id="PTHR42847">
    <property type="entry name" value="ALKANESULFONATE MONOOXYGENASE"/>
    <property type="match status" value="1"/>
</dbReference>
<accession>A0A0M9DMV6</accession>
<keyword evidence="2" id="KW-1185">Reference proteome</keyword>
<dbReference type="PANTHER" id="PTHR42847:SF4">
    <property type="entry name" value="ALKANESULFONATE MONOOXYGENASE-RELATED"/>
    <property type="match status" value="1"/>
</dbReference>
<protein>
    <submittedName>
        <fullName evidence="1">Alkanesulfonate monooxygenase</fullName>
    </submittedName>
</protein>
<keyword evidence="1" id="KW-0503">Monooxygenase</keyword>
<evidence type="ECO:0000313" key="1">
    <source>
        <dbReference type="EMBL" id="KOY83863.1"/>
    </source>
</evidence>
<reference evidence="1 2" key="1">
    <citation type="submission" date="2015-07" db="EMBL/GenBank/DDBJ databases">
        <title>Genome sequencing project for genomic taxonomy and phylogenomics of Bacillus-like bacteria.</title>
        <authorList>
            <person name="Liu B."/>
            <person name="Wang J."/>
            <person name="Zhu Y."/>
            <person name="Liu G."/>
            <person name="Chen Q."/>
            <person name="Chen Z."/>
            <person name="Che J."/>
            <person name="Ge C."/>
            <person name="Shi H."/>
            <person name="Pan Z."/>
            <person name="Liu X."/>
        </authorList>
    </citation>
    <scope>NUCLEOTIDE SEQUENCE [LARGE SCALE GENOMIC DNA]</scope>
    <source>
        <strain evidence="1 2">DSM 54</strain>
    </source>
</reference>
<gene>
    <name evidence="1" type="ORF">ADM90_02950</name>
</gene>
<name>A0A0M9DMV6_9BACI</name>
<dbReference type="Proteomes" id="UP000037977">
    <property type="component" value="Unassembled WGS sequence"/>
</dbReference>
<sequence length="67" mass="7679">IQYNDGFKTRLIGTAEQVADRIIELKKIGINIVLTGFLHYEEDLKAFGEKVIPLVKEKEAHLQLQKN</sequence>
<dbReference type="STRING" id="33935.ADM90_02950"/>
<keyword evidence="1" id="KW-0560">Oxidoreductase</keyword>
<dbReference type="InterPro" id="IPR036661">
    <property type="entry name" value="Luciferase-like_sf"/>
</dbReference>
<proteinExistence type="predicted"/>
<comment type="caution">
    <text evidence="1">The sequence shown here is derived from an EMBL/GenBank/DDBJ whole genome shotgun (WGS) entry which is preliminary data.</text>
</comment>
<feature type="non-terminal residue" evidence="1">
    <location>
        <position position="1"/>
    </location>
</feature>
<dbReference type="EMBL" id="LGCI01000003">
    <property type="protein sequence ID" value="KOY83863.1"/>
    <property type="molecule type" value="Genomic_DNA"/>
</dbReference>
<dbReference type="SUPFAM" id="SSF51679">
    <property type="entry name" value="Bacterial luciferase-like"/>
    <property type="match status" value="1"/>
</dbReference>
<dbReference type="AlphaFoldDB" id="A0A0M9DMV6"/>
<dbReference type="PATRIC" id="fig|33935.3.peg.4784"/>
<organism evidence="1 2">
    <name type="scientific">Lysinibacillus macroides</name>
    <dbReference type="NCBI Taxonomy" id="33935"/>
    <lineage>
        <taxon>Bacteria</taxon>
        <taxon>Bacillati</taxon>
        <taxon>Bacillota</taxon>
        <taxon>Bacilli</taxon>
        <taxon>Bacillales</taxon>
        <taxon>Bacillaceae</taxon>
        <taxon>Lysinibacillus</taxon>
    </lineage>
</organism>
<dbReference type="GO" id="GO:0046306">
    <property type="term" value="P:alkanesulfonate catabolic process"/>
    <property type="evidence" value="ECO:0007669"/>
    <property type="project" value="TreeGrafter"/>
</dbReference>
<dbReference type="Gene3D" id="3.20.20.30">
    <property type="entry name" value="Luciferase-like domain"/>
    <property type="match status" value="1"/>
</dbReference>
<evidence type="ECO:0000313" key="2">
    <source>
        <dbReference type="Proteomes" id="UP000037977"/>
    </source>
</evidence>
<dbReference type="GO" id="GO:0008726">
    <property type="term" value="F:alkanesulfonate monooxygenase activity"/>
    <property type="evidence" value="ECO:0007669"/>
    <property type="project" value="TreeGrafter"/>
</dbReference>